<gene>
    <name evidence="10" type="ORF">V0R50_12150</name>
</gene>
<evidence type="ECO:0000256" key="2">
    <source>
        <dbReference type="ARBA" id="ARBA00005186"/>
    </source>
</evidence>
<evidence type="ECO:0000256" key="4">
    <source>
        <dbReference type="ARBA" id="ARBA00022737"/>
    </source>
</evidence>
<organism evidence="10 11">
    <name type="scientific">Pseudomonas ulcerans</name>
    <dbReference type="NCBI Taxonomy" id="3115852"/>
    <lineage>
        <taxon>Bacteria</taxon>
        <taxon>Pseudomonadati</taxon>
        <taxon>Pseudomonadota</taxon>
        <taxon>Gammaproteobacteria</taxon>
        <taxon>Pseudomonadales</taxon>
        <taxon>Pseudomonadaceae</taxon>
        <taxon>Pseudomonas</taxon>
    </lineage>
</organism>
<dbReference type="Gene3D" id="1.25.40.10">
    <property type="entry name" value="Tetratricopeptide repeat domain"/>
    <property type="match status" value="5"/>
</dbReference>
<keyword evidence="11" id="KW-1185">Reference proteome</keyword>
<dbReference type="SMART" id="SM00028">
    <property type="entry name" value="TPR"/>
    <property type="match status" value="11"/>
</dbReference>
<comment type="pathway">
    <text evidence="2">Glycan metabolism; bacterial cellulose biosynthesis.</text>
</comment>
<feature type="chain" id="PRO_5045373085" evidence="8">
    <location>
        <begin position="24"/>
        <end position="1332"/>
    </location>
</feature>
<comment type="caution">
    <text evidence="10">The sequence shown here is derived from an EMBL/GenBank/DDBJ whole genome shotgun (WGS) entry which is preliminary data.</text>
</comment>
<dbReference type="PRINTS" id="PR01441">
    <property type="entry name" value="CELLSNTHASEC"/>
</dbReference>
<dbReference type="PROSITE" id="PS50005">
    <property type="entry name" value="TPR"/>
    <property type="match status" value="1"/>
</dbReference>
<evidence type="ECO:0000256" key="6">
    <source>
        <dbReference type="ARBA" id="ARBA00022916"/>
    </source>
</evidence>
<dbReference type="EMBL" id="JAZDQJ010000011">
    <property type="protein sequence ID" value="MEE1933976.1"/>
    <property type="molecule type" value="Genomic_DNA"/>
</dbReference>
<evidence type="ECO:0000256" key="5">
    <source>
        <dbReference type="ARBA" id="ARBA00022803"/>
    </source>
</evidence>
<evidence type="ECO:0000256" key="1">
    <source>
        <dbReference type="ARBA" id="ARBA00003476"/>
    </source>
</evidence>
<feature type="repeat" description="TPR" evidence="7">
    <location>
        <begin position="717"/>
        <end position="750"/>
    </location>
</feature>
<protein>
    <submittedName>
        <fullName evidence="10">Cellulose synthase subunit BcsC-related outer membrane protein</fullName>
    </submittedName>
</protein>
<keyword evidence="5 7" id="KW-0802">TPR repeat</keyword>
<proteinExistence type="predicted"/>
<feature type="signal peptide" evidence="8">
    <location>
        <begin position="1"/>
        <end position="23"/>
    </location>
</feature>
<evidence type="ECO:0000259" key="9">
    <source>
        <dbReference type="Pfam" id="PF05420"/>
    </source>
</evidence>
<evidence type="ECO:0000313" key="10">
    <source>
        <dbReference type="EMBL" id="MEE1933976.1"/>
    </source>
</evidence>
<evidence type="ECO:0000256" key="8">
    <source>
        <dbReference type="SAM" id="SignalP"/>
    </source>
</evidence>
<dbReference type="Pfam" id="PF05420">
    <property type="entry name" value="BCSC_C"/>
    <property type="match status" value="1"/>
</dbReference>
<keyword evidence="3 8" id="KW-0732">Signal</keyword>
<keyword evidence="4" id="KW-0677">Repeat</keyword>
<reference evidence="10 11" key="1">
    <citation type="submission" date="2024-01" db="EMBL/GenBank/DDBJ databases">
        <title>Unpublished Manusciprt.</title>
        <authorList>
            <person name="Duman M."/>
            <person name="Valdes E.G."/>
            <person name="Ajmi N."/>
            <person name="Altun S."/>
            <person name="Saticioglu I.B."/>
        </authorList>
    </citation>
    <scope>NUCLEOTIDE SEQUENCE [LARGE SCALE GENOMIC DNA]</scope>
    <source>
        <strain evidence="10 11">148P</strain>
    </source>
</reference>
<dbReference type="Proteomes" id="UP001335100">
    <property type="component" value="Unassembled WGS sequence"/>
</dbReference>
<dbReference type="PANTHER" id="PTHR45586:SF1">
    <property type="entry name" value="LIPOPOLYSACCHARIDE ASSEMBLY PROTEIN B"/>
    <property type="match status" value="1"/>
</dbReference>
<evidence type="ECO:0000313" key="11">
    <source>
        <dbReference type="Proteomes" id="UP001335100"/>
    </source>
</evidence>
<dbReference type="SUPFAM" id="SSF48452">
    <property type="entry name" value="TPR-like"/>
    <property type="match status" value="3"/>
</dbReference>
<dbReference type="Pfam" id="PF13432">
    <property type="entry name" value="TPR_16"/>
    <property type="match status" value="1"/>
</dbReference>
<dbReference type="Pfam" id="PF13174">
    <property type="entry name" value="TPR_6"/>
    <property type="match status" value="1"/>
</dbReference>
<name>A0ABU7HR57_9PSED</name>
<dbReference type="InterPro" id="IPR011990">
    <property type="entry name" value="TPR-like_helical_dom_sf"/>
</dbReference>
<accession>A0ABU7HR57</accession>
<dbReference type="Pfam" id="PF14559">
    <property type="entry name" value="TPR_19"/>
    <property type="match status" value="2"/>
</dbReference>
<keyword evidence="6" id="KW-0135">Cellulose biosynthesis</keyword>
<dbReference type="InterPro" id="IPR019734">
    <property type="entry name" value="TPR_rpt"/>
</dbReference>
<evidence type="ECO:0000256" key="3">
    <source>
        <dbReference type="ARBA" id="ARBA00022729"/>
    </source>
</evidence>
<dbReference type="InterPro" id="IPR003921">
    <property type="entry name" value="Cell_synth_C"/>
</dbReference>
<feature type="domain" description="Cellulose synthase operon C C-terminal" evidence="9">
    <location>
        <begin position="947"/>
        <end position="1313"/>
    </location>
</feature>
<comment type="function">
    <text evidence="1">Required for maximal bacterial cellulose synthesis.</text>
</comment>
<evidence type="ECO:0000256" key="7">
    <source>
        <dbReference type="PROSITE-ProRule" id="PRU00339"/>
    </source>
</evidence>
<dbReference type="RefSeq" id="WP_330074765.1">
    <property type="nucleotide sequence ID" value="NZ_JAZDQJ010000011.1"/>
</dbReference>
<dbReference type="InterPro" id="IPR008410">
    <property type="entry name" value="BCSC_C"/>
</dbReference>
<sequence length="1332" mass="145978">MRARRQTLAVGLLAALIHNGAHAELSENGKALLEQGQYWQARKDNARASEAWRKLLLIEPQQADAIYNLGLIELDGKRPDVAKRYLQQLQSAHPDSRQALLLEQEIRLHGEASGERLNQARVEVESGEGEKAVDTYRQLFDGKAPQGDLALEFYSTLGYTEGGWQEARQGLERLLRQEGDNRRAKLALAKLLLSNESTRADGLRRLASYRDDPAIGSQAVEAWRQGLSWLGGNKADMALFEDYLKVYPDDEEVREQMRTGQRQAQSTYQQNPHLQRGFKALEGEDLVAAEQSFQARLREAAQDADALGGLGLVRQRQKRLADADALFRQALKQGGGSRWQAALQANRYWSLLDEAAAARENGDADKARELLQRAIASNPREVQGVLNLADLQAAEGQFERAESTYRQALALDAGQPDGLRGLVSVLAQNGKLGEAQRLMNNLSDAQRERLGDLGKLRAAIAVGQAKDAERRGDLPGALKALEDAVRNDPQNPWTRSDLAELYLKSDVPNKARQTMDELVQANPNKPDALYAGALFASRQQQWQKAGQLLGRIPASQRSAAMRSLADEIELRQLASQASALAKQGKRSQALNLLQRAEGGVSGSPDLYAALAGAYIDIGYTDRAVALLRNAIAQSSKPSPALRIAYGGALLKAGDDVQVSQILRDTRSLPLSAAEQRSYDDLLFQYTVRQADLLREKGDLVAAYDTLAPALAQRPDDAQAVSSLARMYLDNRKPQKAVDLFQPLLASQPDNADVQMGAAIAYQQNGQPQLAEKSIERGLELAPENPQVLTTAAAWYKSRGQLGRAQELYAQALALQAPKEEFVDNPFGQAIAANPFVGEPGQRKASRLGDMALNEIPEPARVQSKTRAAASKVREEERFDEPVLLASRDDEPGQRRRAVPVDEPERAVVNPDPRAAIETELASLRETRSPQIKQGLTIRGNNGEEGLSKITDVETPFEISFPLGDDRLALRVTPVSLNAGSFHSSSNSNLRFGGFTSDRAQTVLAQDDAVRLAEIYSLTHDSAGTQKDDGVGLAVAYEKTSLGLKADLGTTPLGFRETSMVGGISLDRPFAENSNFRYNLNVSRRAMTDSLLSFAGARDARTDVQWGGVTANGLRGQVSYDNQRFGAYAYAGWAKLLGTKVDDNERTELGSGIYWYLFNNEDARLTGGLSLSASSYADNQSAFTYGSGGYFSPHTFFAIGLPFAWAQRGANWSYQIQSSVGMQHIEQEEAPYYRDKDAQAALETLATLYNRVFPGSNVRTRYESQNKTGIGYSLGANGEYRLGDGFFFGGSLGLDNARDYRQFTGGLYLRYLFDDAGGAMPLPVSPYRSPYSN</sequence>
<dbReference type="PANTHER" id="PTHR45586">
    <property type="entry name" value="TPR REPEAT-CONTAINING PROTEIN PA4667"/>
    <property type="match status" value="1"/>
</dbReference>
<dbReference type="InterPro" id="IPR051012">
    <property type="entry name" value="CellSynth/LPSAsmb/PSIAsmb"/>
</dbReference>